<dbReference type="CDD" id="cd17039">
    <property type="entry name" value="Ubl_ubiquitin_like"/>
    <property type="match status" value="1"/>
</dbReference>
<evidence type="ECO:0000313" key="2">
    <source>
        <dbReference type="EMBL" id="CAF3870906.1"/>
    </source>
</evidence>
<dbReference type="FunFam" id="3.10.20.90:FF:000160">
    <property type="entry name" value="Polyubiquitin-C"/>
    <property type="match status" value="1"/>
</dbReference>
<feature type="domain" description="Ubiquitin-like" evidence="1">
    <location>
        <begin position="318"/>
        <end position="393"/>
    </location>
</feature>
<dbReference type="InterPro" id="IPR019956">
    <property type="entry name" value="Ubiquitin_dom"/>
</dbReference>
<dbReference type="InterPro" id="IPR029071">
    <property type="entry name" value="Ubiquitin-like_domsf"/>
</dbReference>
<dbReference type="Proteomes" id="UP000663842">
    <property type="component" value="Unassembled WGS sequence"/>
</dbReference>
<feature type="domain" description="Ubiquitin-like" evidence="1">
    <location>
        <begin position="492"/>
        <end position="546"/>
    </location>
</feature>
<accession>A0A819FMG4</accession>
<feature type="domain" description="Ubiquitin-like" evidence="1">
    <location>
        <begin position="547"/>
        <end position="615"/>
    </location>
</feature>
<dbReference type="PRINTS" id="PR00348">
    <property type="entry name" value="UBIQUITIN"/>
</dbReference>
<dbReference type="AlphaFoldDB" id="A0A819FMG4"/>
<evidence type="ECO:0000259" key="1">
    <source>
        <dbReference type="PROSITE" id="PS50053"/>
    </source>
</evidence>
<gene>
    <name evidence="2" type="ORF">UXM345_LOCUS8924</name>
</gene>
<proteinExistence type="predicted"/>
<feature type="domain" description="Ubiquitin-like" evidence="1">
    <location>
        <begin position="394"/>
        <end position="469"/>
    </location>
</feature>
<dbReference type="SMART" id="SM00213">
    <property type="entry name" value="UBQ"/>
    <property type="match status" value="7"/>
</dbReference>
<feature type="domain" description="Ubiquitin-like" evidence="1">
    <location>
        <begin position="621"/>
        <end position="687"/>
    </location>
</feature>
<dbReference type="Gene3D" id="3.10.20.90">
    <property type="entry name" value="Phosphatidylinositol 3-kinase Catalytic Subunit, Chain A, domain 1"/>
    <property type="match status" value="7"/>
</dbReference>
<dbReference type="InterPro" id="IPR000626">
    <property type="entry name" value="Ubiquitin-like_dom"/>
</dbReference>
<feature type="domain" description="Ubiquitin-like" evidence="1">
    <location>
        <begin position="244"/>
        <end position="317"/>
    </location>
</feature>
<dbReference type="InterPro" id="IPR050158">
    <property type="entry name" value="Ubiquitin_ubiquitin-like"/>
</dbReference>
<name>A0A819FMG4_9BILA</name>
<comment type="caution">
    <text evidence="2">The sequence shown here is derived from an EMBL/GenBank/DDBJ whole genome shotgun (WGS) entry which is preliminary data.</text>
</comment>
<protein>
    <recommendedName>
        <fullName evidence="1">Ubiquitin-like domain-containing protein</fullName>
    </recommendedName>
</protein>
<dbReference type="EMBL" id="CAJOBF010000797">
    <property type="protein sequence ID" value="CAF3870906.1"/>
    <property type="molecule type" value="Genomic_DNA"/>
</dbReference>
<feature type="domain" description="Ubiquitin-like" evidence="1">
    <location>
        <begin position="691"/>
        <end position="763"/>
    </location>
</feature>
<organism evidence="2 3">
    <name type="scientific">Rotaria magnacalcarata</name>
    <dbReference type="NCBI Taxonomy" id="392030"/>
    <lineage>
        <taxon>Eukaryota</taxon>
        <taxon>Metazoa</taxon>
        <taxon>Spiralia</taxon>
        <taxon>Gnathifera</taxon>
        <taxon>Rotifera</taxon>
        <taxon>Eurotatoria</taxon>
        <taxon>Bdelloidea</taxon>
        <taxon>Philodinida</taxon>
        <taxon>Philodinidae</taxon>
        <taxon>Rotaria</taxon>
    </lineage>
</organism>
<evidence type="ECO:0000313" key="3">
    <source>
        <dbReference type="Proteomes" id="UP000663842"/>
    </source>
</evidence>
<reference evidence="2" key="1">
    <citation type="submission" date="2021-02" db="EMBL/GenBank/DDBJ databases">
        <authorList>
            <person name="Nowell W R."/>
        </authorList>
    </citation>
    <scope>NUCLEOTIDE SEQUENCE</scope>
</reference>
<dbReference type="PROSITE" id="PS50053">
    <property type="entry name" value="UBIQUITIN_2"/>
    <property type="match status" value="7"/>
</dbReference>
<dbReference type="PANTHER" id="PTHR10666">
    <property type="entry name" value="UBIQUITIN"/>
    <property type="match status" value="1"/>
</dbReference>
<sequence>MVILIANSVIGQELVPIIHDMTHIDIIHILCRKDVQDNEWVKQWPNIQGIYIKINDICESLYELHRQVAQDAIPIILVPKRVVSEASNQQTVDQLEPSFMYSTLFREILLEINEDDAKSKKRLVAYHHKKRILESQLEYFQKEYHNKSSIWWYTSECFLYGRTTAQRTIESVYGRIRVVYRGQALSQQDSEHLLDTKGGLVSFNNLLSTSKKSHMVMIFIERTLRKILEMREHDRSIDNGLNVIYVKILTGEILTIKTELSETIENIKKKIRNIKKCSTEPARLLFAGKHLLDQYTLNDYHVQTGATLHNVYPLCGGMQIFVKYGWSTTITLEVNPRDTIEHVKTKLQDEEGIPADQQRLVCKGEELESGRTLSDYKIEKESTMHLVIRRSEGMLIFFKTLTGVVFIYELEPSDTVEYIKAKIEHDISIASGEQKLIWAGKTLHNDQTLSYYNIQKGTTIYFLIGASGCVPFHVKLPSEKNIELMISPMFTTVEEVKSVIGRLAGFPLYQQRLVFEGKLLENRRNLSDYNIDFDNTVFLFHLGPGSIQIFIEIPTVKTLTLQADPSDTIKSIKRNIKDIEHIRTEDQRLVFDGRQLEDDKTLLDYSIQHGSKLHLFIPDEVKIYVKRQIGKIITLTVRPSDFIDDVKKKIKLAGHKKHLFFANIELEDDRTLSDYNIRHESTLELIIPEIIQVYVKKLTGEIITLAVRSSDTIENVKLKLNQRKHIPLNEQKLIFADSELQDHRQLAEYSIRHNSMLELWLRD</sequence>
<dbReference type="Pfam" id="PF00240">
    <property type="entry name" value="ubiquitin"/>
    <property type="match status" value="7"/>
</dbReference>
<dbReference type="SUPFAM" id="SSF54236">
    <property type="entry name" value="Ubiquitin-like"/>
    <property type="match status" value="7"/>
</dbReference>